<dbReference type="GO" id="GO:0000981">
    <property type="term" value="F:DNA-binding transcription factor activity, RNA polymerase II-specific"/>
    <property type="evidence" value="ECO:0007669"/>
    <property type="project" value="TreeGrafter"/>
</dbReference>
<dbReference type="PANTHER" id="PTHR45614">
    <property type="entry name" value="MYB PROTEIN-RELATED"/>
    <property type="match status" value="1"/>
</dbReference>
<comment type="caution">
    <text evidence="10">The sequence shown here is derived from an EMBL/GenBank/DDBJ whole genome shotgun (WGS) entry which is preliminary data.</text>
</comment>
<feature type="domain" description="Myb-like" evidence="8">
    <location>
        <begin position="83"/>
        <end position="131"/>
    </location>
</feature>
<evidence type="ECO:0000256" key="2">
    <source>
        <dbReference type="ARBA" id="ARBA00022737"/>
    </source>
</evidence>
<dbReference type="PROSITE" id="PS50090">
    <property type="entry name" value="MYB_LIKE"/>
    <property type="match status" value="3"/>
</dbReference>
<sequence length="231" mass="27104">SGNQSVRSSEDETDDTEPLDHDYNLPQVKIKKFINRGKWSKEEDEKLRKIVETKGFHDWKVVCSFFADRTDIQCQHRWHKVLNPDLIKGPWTISGVIQLVNEYGPKRWTLISKHLKGRTGKQCRERWHNHLNPSIKKTAWTSEEDQLIYQLHRRLGNRWAEIAKYLPGRTDNAIKNHWNSTMKRKFEGEEINDRKYLNSGLSLYSRPIVPSVPSSSVHPLSIQPVHLFSNL</sequence>
<dbReference type="InterPro" id="IPR009057">
    <property type="entry name" value="Homeodomain-like_sf"/>
</dbReference>
<evidence type="ECO:0000256" key="6">
    <source>
        <dbReference type="ARBA" id="ARBA00023242"/>
    </source>
</evidence>
<evidence type="ECO:0000256" key="3">
    <source>
        <dbReference type="ARBA" id="ARBA00023015"/>
    </source>
</evidence>
<dbReference type="CDD" id="cd00167">
    <property type="entry name" value="SANT"/>
    <property type="match status" value="3"/>
</dbReference>
<feature type="domain" description="Myb-like" evidence="8">
    <location>
        <begin position="31"/>
        <end position="82"/>
    </location>
</feature>
<feature type="domain" description="HTH myb-type" evidence="9">
    <location>
        <begin position="96"/>
        <end position="131"/>
    </location>
</feature>
<dbReference type="Proteomes" id="UP000678393">
    <property type="component" value="Unassembled WGS sequence"/>
</dbReference>
<evidence type="ECO:0000313" key="10">
    <source>
        <dbReference type="EMBL" id="CAG5116228.1"/>
    </source>
</evidence>
<evidence type="ECO:0000259" key="9">
    <source>
        <dbReference type="PROSITE" id="PS51294"/>
    </source>
</evidence>
<dbReference type="SUPFAM" id="SSF46689">
    <property type="entry name" value="Homeodomain-like"/>
    <property type="match status" value="2"/>
</dbReference>
<proteinExistence type="predicted"/>
<feature type="domain" description="Myb-like" evidence="8">
    <location>
        <begin position="132"/>
        <end position="182"/>
    </location>
</feature>
<name>A0A8S3YIP5_9EUPU</name>
<feature type="region of interest" description="Disordered" evidence="7">
    <location>
        <begin position="1"/>
        <end position="23"/>
    </location>
</feature>
<comment type="subcellular location">
    <subcellularLocation>
        <location evidence="1">Nucleus</location>
    </subcellularLocation>
</comment>
<dbReference type="GO" id="GO:0000978">
    <property type="term" value="F:RNA polymerase II cis-regulatory region sequence-specific DNA binding"/>
    <property type="evidence" value="ECO:0007669"/>
    <property type="project" value="TreeGrafter"/>
</dbReference>
<dbReference type="EMBL" id="CAJHNH020000224">
    <property type="protein sequence ID" value="CAG5116228.1"/>
    <property type="molecule type" value="Genomic_DNA"/>
</dbReference>
<accession>A0A8S3YIP5</accession>
<feature type="non-terminal residue" evidence="10">
    <location>
        <position position="1"/>
    </location>
</feature>
<dbReference type="AlphaFoldDB" id="A0A8S3YIP5"/>
<evidence type="ECO:0000256" key="4">
    <source>
        <dbReference type="ARBA" id="ARBA00023125"/>
    </source>
</evidence>
<evidence type="ECO:0000259" key="8">
    <source>
        <dbReference type="PROSITE" id="PS50090"/>
    </source>
</evidence>
<organism evidence="10 11">
    <name type="scientific">Candidula unifasciata</name>
    <dbReference type="NCBI Taxonomy" id="100452"/>
    <lineage>
        <taxon>Eukaryota</taxon>
        <taxon>Metazoa</taxon>
        <taxon>Spiralia</taxon>
        <taxon>Lophotrochozoa</taxon>
        <taxon>Mollusca</taxon>
        <taxon>Gastropoda</taxon>
        <taxon>Heterobranchia</taxon>
        <taxon>Euthyneura</taxon>
        <taxon>Panpulmonata</taxon>
        <taxon>Eupulmonata</taxon>
        <taxon>Stylommatophora</taxon>
        <taxon>Helicina</taxon>
        <taxon>Helicoidea</taxon>
        <taxon>Geomitridae</taxon>
        <taxon>Candidula</taxon>
    </lineage>
</organism>
<gene>
    <name evidence="10" type="ORF">CUNI_LOCUS1786</name>
</gene>
<reference evidence="10" key="1">
    <citation type="submission" date="2021-04" db="EMBL/GenBank/DDBJ databases">
        <authorList>
            <consortium name="Molecular Ecology Group"/>
        </authorList>
    </citation>
    <scope>NUCLEOTIDE SEQUENCE</scope>
</reference>
<feature type="non-terminal residue" evidence="10">
    <location>
        <position position="231"/>
    </location>
</feature>
<dbReference type="PROSITE" id="PS51294">
    <property type="entry name" value="HTH_MYB"/>
    <property type="match status" value="3"/>
</dbReference>
<dbReference type="OrthoDB" id="2143914at2759"/>
<dbReference type="InterPro" id="IPR050560">
    <property type="entry name" value="MYB_TF"/>
</dbReference>
<dbReference type="InterPro" id="IPR017930">
    <property type="entry name" value="Myb_dom"/>
</dbReference>
<evidence type="ECO:0000313" key="11">
    <source>
        <dbReference type="Proteomes" id="UP000678393"/>
    </source>
</evidence>
<dbReference type="SMART" id="SM00717">
    <property type="entry name" value="SANT"/>
    <property type="match status" value="3"/>
</dbReference>
<keyword evidence="4" id="KW-0238">DNA-binding</keyword>
<keyword evidence="5" id="KW-0804">Transcription</keyword>
<keyword evidence="6" id="KW-0539">Nucleus</keyword>
<protein>
    <submittedName>
        <fullName evidence="10">Uncharacterized protein</fullName>
    </submittedName>
</protein>
<evidence type="ECO:0000256" key="1">
    <source>
        <dbReference type="ARBA" id="ARBA00004123"/>
    </source>
</evidence>
<dbReference type="InterPro" id="IPR001005">
    <property type="entry name" value="SANT/Myb"/>
</dbReference>
<feature type="domain" description="HTH myb-type" evidence="9">
    <location>
        <begin position="132"/>
        <end position="186"/>
    </location>
</feature>
<dbReference type="FunFam" id="1.10.10.60:FF:000016">
    <property type="entry name" value="Transcriptional activator Myb isoform A"/>
    <property type="match status" value="1"/>
</dbReference>
<keyword evidence="3" id="KW-0805">Transcription regulation</keyword>
<evidence type="ECO:0000256" key="5">
    <source>
        <dbReference type="ARBA" id="ARBA00023163"/>
    </source>
</evidence>
<keyword evidence="11" id="KW-1185">Reference proteome</keyword>
<keyword evidence="2" id="KW-0677">Repeat</keyword>
<dbReference type="Gene3D" id="1.10.10.60">
    <property type="entry name" value="Homeodomain-like"/>
    <property type="match status" value="3"/>
</dbReference>
<dbReference type="Pfam" id="PF00249">
    <property type="entry name" value="Myb_DNA-binding"/>
    <property type="match status" value="3"/>
</dbReference>
<feature type="domain" description="HTH myb-type" evidence="9">
    <location>
        <begin position="31"/>
        <end position="86"/>
    </location>
</feature>
<dbReference type="PANTHER" id="PTHR45614:SF25">
    <property type="entry name" value="MYB PROTEIN"/>
    <property type="match status" value="1"/>
</dbReference>
<dbReference type="FunFam" id="1.10.10.60:FF:000010">
    <property type="entry name" value="Transcriptional activator Myb isoform A"/>
    <property type="match status" value="1"/>
</dbReference>
<dbReference type="GO" id="GO:0005634">
    <property type="term" value="C:nucleus"/>
    <property type="evidence" value="ECO:0007669"/>
    <property type="project" value="UniProtKB-SubCell"/>
</dbReference>
<evidence type="ECO:0000256" key="7">
    <source>
        <dbReference type="SAM" id="MobiDB-lite"/>
    </source>
</evidence>